<reference evidence="13" key="1">
    <citation type="journal article" date="2018" name="Genome Biol. Evol.">
        <title>Mitochondrial and Plastid Genomes from Coralline Red Algae Provide Insights into the Incongruent Evolutionary Histories of Organelles.</title>
        <authorList>
            <person name="Lee J."/>
            <person name="Song H.J."/>
            <person name="In Park S."/>
            <person name="Lee Y.M."/>
            <person name="Jeong S.Y."/>
            <person name="Oh Cho T."/>
            <person name="Kim J.H."/>
            <person name="Choi H.G."/>
            <person name="Choi C.G."/>
            <person name="Nelson W.A."/>
            <person name="Fredericq S."/>
            <person name="Bhattacharya D."/>
            <person name="Su Yoon H."/>
        </authorList>
    </citation>
    <scope>NUCLEOTIDE SEQUENCE</scope>
</reference>
<evidence type="ECO:0000256" key="1">
    <source>
        <dbReference type="ARBA" id="ARBA00000085"/>
    </source>
</evidence>
<dbReference type="InterPro" id="IPR000014">
    <property type="entry name" value="PAS"/>
</dbReference>
<evidence type="ECO:0000256" key="2">
    <source>
        <dbReference type="ARBA" id="ARBA00004508"/>
    </source>
</evidence>
<dbReference type="Pfam" id="PF00512">
    <property type="entry name" value="HisKA"/>
    <property type="match status" value="1"/>
</dbReference>
<feature type="transmembrane region" description="Helical" evidence="9">
    <location>
        <begin position="15"/>
        <end position="37"/>
    </location>
</feature>
<dbReference type="GO" id="GO:0031969">
    <property type="term" value="C:chloroplast membrane"/>
    <property type="evidence" value="ECO:0007669"/>
    <property type="project" value="UniProtKB-SubCell"/>
</dbReference>
<evidence type="ECO:0000313" key="13">
    <source>
        <dbReference type="EMBL" id="AYR06134.1"/>
    </source>
</evidence>
<proteinExistence type="predicted"/>
<dbReference type="FunFam" id="1.10.287.130:FF:000001">
    <property type="entry name" value="Two-component sensor histidine kinase"/>
    <property type="match status" value="1"/>
</dbReference>
<evidence type="ECO:0000259" key="10">
    <source>
        <dbReference type="PROSITE" id="PS50109"/>
    </source>
</evidence>
<dbReference type="SUPFAM" id="SSF47384">
    <property type="entry name" value="Homodimeric domain of signal transducing histidine kinase"/>
    <property type="match status" value="1"/>
</dbReference>
<dbReference type="SUPFAM" id="SSF55785">
    <property type="entry name" value="PYP-like sensor domain (PAS domain)"/>
    <property type="match status" value="1"/>
</dbReference>
<evidence type="ECO:0000259" key="12">
    <source>
        <dbReference type="PROSITE" id="PS50885"/>
    </source>
</evidence>
<dbReference type="InterPro" id="IPR005467">
    <property type="entry name" value="His_kinase_dom"/>
</dbReference>
<evidence type="ECO:0000256" key="3">
    <source>
        <dbReference type="ARBA" id="ARBA00012438"/>
    </source>
</evidence>
<dbReference type="SUPFAM" id="SSF55874">
    <property type="entry name" value="ATPase domain of HSP90 chaperone/DNA topoisomerase II/histidine kinase"/>
    <property type="match status" value="1"/>
</dbReference>
<dbReference type="Pfam" id="PF00989">
    <property type="entry name" value="PAS"/>
    <property type="match status" value="1"/>
</dbReference>
<dbReference type="GO" id="GO:0006355">
    <property type="term" value="P:regulation of DNA-templated transcription"/>
    <property type="evidence" value="ECO:0007669"/>
    <property type="project" value="InterPro"/>
</dbReference>
<feature type="domain" description="PAS" evidence="11">
    <location>
        <begin position="254"/>
        <end position="324"/>
    </location>
</feature>
<dbReference type="PANTHER" id="PTHR43711:SF13">
    <property type="entry name" value="DRUG SENSORY PROTEIN A"/>
    <property type="match status" value="1"/>
</dbReference>
<keyword evidence="7" id="KW-0902">Two-component regulatory system</keyword>
<gene>
    <name evidence="13" type="primary">dfr</name>
</gene>
<dbReference type="InterPro" id="IPR003661">
    <property type="entry name" value="HisK_dim/P_dom"/>
</dbReference>
<dbReference type="InterPro" id="IPR013767">
    <property type="entry name" value="PAS_fold"/>
</dbReference>
<dbReference type="GeneID" id="38463700"/>
<dbReference type="PROSITE" id="PS50885">
    <property type="entry name" value="HAMP"/>
    <property type="match status" value="1"/>
</dbReference>
<comment type="subcellular location">
    <subcellularLocation>
        <location evidence="2">Plastid</location>
        <location evidence="2">Chloroplast membrane</location>
        <topology evidence="2">Multi-pass membrane protein</topology>
    </subcellularLocation>
</comment>
<evidence type="ECO:0000256" key="7">
    <source>
        <dbReference type="ARBA" id="ARBA00023012"/>
    </source>
</evidence>
<evidence type="ECO:0000256" key="4">
    <source>
        <dbReference type="ARBA" id="ARBA00022553"/>
    </source>
</evidence>
<dbReference type="InterPro" id="IPR003594">
    <property type="entry name" value="HATPase_dom"/>
</dbReference>
<dbReference type="InterPro" id="IPR003660">
    <property type="entry name" value="HAMP_dom"/>
</dbReference>
<dbReference type="InterPro" id="IPR050736">
    <property type="entry name" value="Sensor_HK_Regulatory"/>
</dbReference>
<evidence type="ECO:0000259" key="11">
    <source>
        <dbReference type="PROSITE" id="PS50112"/>
    </source>
</evidence>
<feature type="transmembrane region" description="Helical" evidence="9">
    <location>
        <begin position="162"/>
        <end position="189"/>
    </location>
</feature>
<dbReference type="Pfam" id="PF02518">
    <property type="entry name" value="HATPase_c"/>
    <property type="match status" value="1"/>
</dbReference>
<dbReference type="AlphaFoldDB" id="A0A3G3MH27"/>
<organism evidence="13">
    <name type="scientific">Neogoniolithon spectabile</name>
    <dbReference type="NCBI Taxonomy" id="231755"/>
    <lineage>
        <taxon>Eukaryota</taxon>
        <taxon>Rhodophyta</taxon>
        <taxon>Florideophyceae</taxon>
        <taxon>Corallinophycidae</taxon>
        <taxon>Corallinales</taxon>
        <taxon>Spongitidaceae</taxon>
        <taxon>Neogoniolithoideae</taxon>
        <taxon>Neogoniolithon</taxon>
    </lineage>
</organism>
<keyword evidence="6 13" id="KW-0418">Kinase</keyword>
<dbReference type="CDD" id="cd00082">
    <property type="entry name" value="HisKA"/>
    <property type="match status" value="1"/>
</dbReference>
<keyword evidence="5" id="KW-0808">Transferase</keyword>
<feature type="domain" description="Histidine kinase" evidence="10">
    <location>
        <begin position="389"/>
        <end position="621"/>
    </location>
</feature>
<geneLocation type="plastid" evidence="13"/>
<dbReference type="SMART" id="SM00387">
    <property type="entry name" value="HATPase_c"/>
    <property type="match status" value="1"/>
</dbReference>
<name>A0A3G3MH27_9FLOR</name>
<dbReference type="InterPro" id="IPR035965">
    <property type="entry name" value="PAS-like_dom_sf"/>
</dbReference>
<sequence>MNRVLVSWSNTGRKIRLTSIIVFLVSICITGFTYLALVRIEKQLVLTDIHFSQDLITVLSDTLNDICDCTSDYSIQSLLEQIYLQISSLRYLKLVDYKKSFFYSFPIEYCHVNIPLYLDQSFYYNNRLYQYSGKNIVCTIPLISNHIFSYLLILVFEVNPDILFISNLIFVVSLIIFVTIWSMFILGIFSNFSFFINLINDILIGLDNIAVGNFNYRIYNYSNSKLKSLVRAFNQMSERLELYELRNVEELAYERIKFETLLYTVSDAVILLDNELRLVAINKNAIRVLSWASTNLVGESILNYLPSHVKDALVPILNKIIQSTCLDNFILRPSEFYIELYQDSPKTVRILVAPVIDERYKVLVGLIMTLQDMTRESELNKAKNQFISNVSHELRTPLCNIGSFLETLIDYDHRLSSEQKSQFLATAYNETQRLNRLVDDVLDLSRLQAKYRYTLKPVNLLSMSVYIKRLYQIISINRNIEISIEISKELEIVYAHESSLCQVVSNLVSNALKFTHTHGKIVIRSYKVPLVYYGNLKKLNRHYSRFARIEVIDEGIGIEKLLYTHVFDRFMRVENNIHTLEGTGLGLPIVKNIVDKHGSAIYIHSEVKVGTSFWFDLPIKY</sequence>
<keyword evidence="9" id="KW-1133">Transmembrane helix</keyword>
<keyword evidence="13" id="KW-0934">Plastid</keyword>
<keyword evidence="9" id="KW-0472">Membrane</keyword>
<evidence type="ECO:0000256" key="8">
    <source>
        <dbReference type="ARBA" id="ARBA00069102"/>
    </source>
</evidence>
<evidence type="ECO:0000256" key="9">
    <source>
        <dbReference type="SAM" id="Phobius"/>
    </source>
</evidence>
<dbReference type="PANTHER" id="PTHR43711">
    <property type="entry name" value="TWO-COMPONENT HISTIDINE KINASE"/>
    <property type="match status" value="1"/>
</dbReference>
<dbReference type="EMBL" id="MH281628">
    <property type="protein sequence ID" value="AYR06134.1"/>
    <property type="molecule type" value="Genomic_DNA"/>
</dbReference>
<feature type="domain" description="HAMP" evidence="12">
    <location>
        <begin position="199"/>
        <end position="245"/>
    </location>
</feature>
<dbReference type="PROSITE" id="PS50112">
    <property type="entry name" value="PAS"/>
    <property type="match status" value="1"/>
</dbReference>
<dbReference type="Gene3D" id="1.10.287.130">
    <property type="match status" value="1"/>
</dbReference>
<dbReference type="Gene3D" id="3.30.450.20">
    <property type="entry name" value="PAS domain"/>
    <property type="match status" value="1"/>
</dbReference>
<dbReference type="GO" id="GO:0000155">
    <property type="term" value="F:phosphorelay sensor kinase activity"/>
    <property type="evidence" value="ECO:0007669"/>
    <property type="project" value="InterPro"/>
</dbReference>
<keyword evidence="4" id="KW-0597">Phosphoprotein</keyword>
<evidence type="ECO:0000256" key="6">
    <source>
        <dbReference type="ARBA" id="ARBA00022777"/>
    </source>
</evidence>
<protein>
    <recommendedName>
        <fullName evidence="8">Uncharacterized sensor-like histidine kinase ycf26</fullName>
        <ecNumber evidence="3">2.7.13.3</ecNumber>
    </recommendedName>
</protein>
<dbReference type="InterPro" id="IPR004358">
    <property type="entry name" value="Sig_transdc_His_kin-like_C"/>
</dbReference>
<comment type="catalytic activity">
    <reaction evidence="1">
        <text>ATP + protein L-histidine = ADP + protein N-phospho-L-histidine.</text>
        <dbReference type="EC" id="2.7.13.3"/>
    </reaction>
</comment>
<dbReference type="Gene3D" id="3.30.565.10">
    <property type="entry name" value="Histidine kinase-like ATPase, C-terminal domain"/>
    <property type="match status" value="1"/>
</dbReference>
<keyword evidence="9" id="KW-0812">Transmembrane</keyword>
<dbReference type="InterPro" id="IPR036097">
    <property type="entry name" value="HisK_dim/P_sf"/>
</dbReference>
<accession>A0A3G3MH27</accession>
<evidence type="ECO:0000256" key="5">
    <source>
        <dbReference type="ARBA" id="ARBA00022679"/>
    </source>
</evidence>
<dbReference type="CDD" id="cd06225">
    <property type="entry name" value="HAMP"/>
    <property type="match status" value="1"/>
</dbReference>
<dbReference type="RefSeq" id="YP_009541925.1">
    <property type="nucleotide sequence ID" value="NC_039978.1"/>
</dbReference>
<dbReference type="PROSITE" id="PS50109">
    <property type="entry name" value="HIS_KIN"/>
    <property type="match status" value="1"/>
</dbReference>
<dbReference type="EC" id="2.7.13.3" evidence="3"/>
<feature type="transmembrane region" description="Helical" evidence="9">
    <location>
        <begin position="136"/>
        <end position="156"/>
    </location>
</feature>
<dbReference type="InterPro" id="IPR036890">
    <property type="entry name" value="HATPase_C_sf"/>
</dbReference>
<dbReference type="PRINTS" id="PR00344">
    <property type="entry name" value="BCTRLSENSOR"/>
</dbReference>
<dbReference type="SMART" id="SM00388">
    <property type="entry name" value="HisKA"/>
    <property type="match status" value="1"/>
</dbReference>